<feature type="compositionally biased region" description="Polar residues" evidence="1">
    <location>
        <begin position="215"/>
        <end position="232"/>
    </location>
</feature>
<dbReference type="GO" id="GO:0042797">
    <property type="term" value="P:tRNA transcription by RNA polymerase III"/>
    <property type="evidence" value="ECO:0007669"/>
    <property type="project" value="TreeGrafter"/>
</dbReference>
<dbReference type="InterPro" id="IPR007811">
    <property type="entry name" value="RPC4"/>
</dbReference>
<accession>A0A1J3H5Y8</accession>
<keyword evidence="2" id="KW-0804">Transcription</keyword>
<dbReference type="AlphaFoldDB" id="A0A1J3H5Y8"/>
<organism evidence="2">
    <name type="scientific">Noccaea caerulescens</name>
    <name type="common">Alpine penny-cress</name>
    <name type="synonym">Thlaspi caerulescens</name>
    <dbReference type="NCBI Taxonomy" id="107243"/>
    <lineage>
        <taxon>Eukaryota</taxon>
        <taxon>Viridiplantae</taxon>
        <taxon>Streptophyta</taxon>
        <taxon>Embryophyta</taxon>
        <taxon>Tracheophyta</taxon>
        <taxon>Spermatophyta</taxon>
        <taxon>Magnoliopsida</taxon>
        <taxon>eudicotyledons</taxon>
        <taxon>Gunneridae</taxon>
        <taxon>Pentapetalae</taxon>
        <taxon>rosids</taxon>
        <taxon>malvids</taxon>
        <taxon>Brassicales</taxon>
        <taxon>Brassicaceae</taxon>
        <taxon>Coluteocarpeae</taxon>
        <taxon>Noccaea</taxon>
    </lineage>
</organism>
<dbReference type="PANTHER" id="PTHR13408">
    <property type="entry name" value="DNA-DIRECTED RNA POLYMERASE III"/>
    <property type="match status" value="1"/>
</dbReference>
<dbReference type="GO" id="GO:0005666">
    <property type="term" value="C:RNA polymerase III complex"/>
    <property type="evidence" value="ECO:0007669"/>
    <property type="project" value="InterPro"/>
</dbReference>
<evidence type="ECO:0000313" key="2">
    <source>
        <dbReference type="EMBL" id="JAU63703.1"/>
    </source>
</evidence>
<dbReference type="GO" id="GO:0003677">
    <property type="term" value="F:DNA binding"/>
    <property type="evidence" value="ECO:0007669"/>
    <property type="project" value="InterPro"/>
</dbReference>
<sequence>MDSGSEVPRKSKRRFQPRPPTPSLRQIAPTSNNEAKAQEEEDKRAARQLAKRIGIGQRRPKTETKASSSEVAFQPDFSSLTIRSFGVPKEDDKRASDANPSSPAINLPAVSSVTARKVGEEVHNLVPRTEGDYVEPWDYKNSYYPTVLPLRKPYSGDPELLDKEEFGDMAKHLDYDENSINTAEELGLTSKQHRKKQMFFFKIPDCLPVLRKESTGANTKRSVSLNSSQRSKTVVKEESSGANTKRSGSGNSSKRSNPFEDLPEGFMGKMRVYKSGAVKMKLGDVLYDVSPGPNAQFHNDVAAIDDTVGRHICRIGSSANFVTVTPDVESLLKSASGMQIHK</sequence>
<gene>
    <name evidence="2" type="ORF">LE_TR6185_c0_g1_i1_g.22532</name>
</gene>
<dbReference type="Pfam" id="PF05132">
    <property type="entry name" value="RNA_pol_Rpc4"/>
    <property type="match status" value="1"/>
</dbReference>
<name>A0A1J3H5Y8_NOCCA</name>
<feature type="compositionally biased region" description="Basic and acidic residues" evidence="1">
    <location>
        <begin position="36"/>
        <end position="45"/>
    </location>
</feature>
<keyword evidence="2" id="KW-0240">DNA-directed RNA polymerase</keyword>
<proteinExistence type="predicted"/>
<feature type="compositionally biased region" description="Polar residues" evidence="1">
    <location>
        <begin position="65"/>
        <end position="82"/>
    </location>
</feature>
<feature type="region of interest" description="Disordered" evidence="1">
    <location>
        <begin position="1"/>
        <end position="106"/>
    </location>
</feature>
<evidence type="ECO:0000256" key="1">
    <source>
        <dbReference type="SAM" id="MobiDB-lite"/>
    </source>
</evidence>
<reference evidence="2" key="1">
    <citation type="submission" date="2016-07" db="EMBL/GenBank/DDBJ databases">
        <title>De novo transcriptome assembly of four accessions of the metal hyperaccumulator plant Noccaea caerulescens.</title>
        <authorList>
            <person name="Blande D."/>
            <person name="Halimaa P."/>
            <person name="Tervahauta A.I."/>
            <person name="Aarts M.G."/>
            <person name="Karenlampi S.O."/>
        </authorList>
    </citation>
    <scope>NUCLEOTIDE SEQUENCE</scope>
</reference>
<feature type="compositionally biased region" description="Low complexity" evidence="1">
    <location>
        <begin position="245"/>
        <end position="256"/>
    </location>
</feature>
<dbReference type="PANTHER" id="PTHR13408:SF7">
    <property type="entry name" value="DNA-DIRECTED RNA POLYMERASE III SUBUNIT RPC4"/>
    <property type="match status" value="1"/>
</dbReference>
<dbReference type="EMBL" id="GEVL01013638">
    <property type="protein sequence ID" value="JAU63703.1"/>
    <property type="molecule type" value="Transcribed_RNA"/>
</dbReference>
<protein>
    <submittedName>
        <fullName evidence="2">DNA-directed RNA polymerase III subunit rpc4</fullName>
    </submittedName>
</protein>
<feature type="region of interest" description="Disordered" evidence="1">
    <location>
        <begin position="215"/>
        <end position="262"/>
    </location>
</feature>